<protein>
    <submittedName>
        <fullName evidence="1">Uncharacterized protein</fullName>
    </submittedName>
</protein>
<accession>A0A835PAP8</accession>
<evidence type="ECO:0000313" key="2">
    <source>
        <dbReference type="Proteomes" id="UP000639772"/>
    </source>
</evidence>
<name>A0A835PAP8_VANPL</name>
<proteinExistence type="predicted"/>
<reference evidence="1 2" key="1">
    <citation type="journal article" date="2020" name="Nat. Food">
        <title>A phased Vanilla planifolia genome enables genetic improvement of flavour and production.</title>
        <authorList>
            <person name="Hasing T."/>
            <person name="Tang H."/>
            <person name="Brym M."/>
            <person name="Khazi F."/>
            <person name="Huang T."/>
            <person name="Chambers A.H."/>
        </authorList>
    </citation>
    <scope>NUCLEOTIDE SEQUENCE [LARGE SCALE GENOMIC DNA]</scope>
    <source>
        <tissue evidence="1">Leaf</tissue>
    </source>
</reference>
<sequence>MASKLVFRDIFTYSVMDSRVKTQSLSTRRYLTPKGAFRITQFRVEPITNKNDSSASVNKKGSDDVDHICRIVSKQSISTVTTSLDTAGISVSPVLTTEVLKKLSNAGMLALLFPLGREARRV</sequence>
<gene>
    <name evidence="1" type="ORF">HPP92_027723</name>
</gene>
<dbReference type="EMBL" id="JADCNM010000286">
    <property type="protein sequence ID" value="KAG0448636.1"/>
    <property type="molecule type" value="Genomic_DNA"/>
</dbReference>
<dbReference type="OrthoDB" id="1423519at2759"/>
<evidence type="ECO:0000313" key="1">
    <source>
        <dbReference type="EMBL" id="KAG0448636.1"/>
    </source>
</evidence>
<dbReference type="AlphaFoldDB" id="A0A835PAP8"/>
<dbReference type="Proteomes" id="UP000639772">
    <property type="component" value="Unassembled WGS sequence"/>
</dbReference>
<organism evidence="1 2">
    <name type="scientific">Vanilla planifolia</name>
    <name type="common">Vanilla</name>
    <dbReference type="NCBI Taxonomy" id="51239"/>
    <lineage>
        <taxon>Eukaryota</taxon>
        <taxon>Viridiplantae</taxon>
        <taxon>Streptophyta</taxon>
        <taxon>Embryophyta</taxon>
        <taxon>Tracheophyta</taxon>
        <taxon>Spermatophyta</taxon>
        <taxon>Magnoliopsida</taxon>
        <taxon>Liliopsida</taxon>
        <taxon>Asparagales</taxon>
        <taxon>Orchidaceae</taxon>
        <taxon>Vanilloideae</taxon>
        <taxon>Vanilleae</taxon>
        <taxon>Vanilla</taxon>
    </lineage>
</organism>
<comment type="caution">
    <text evidence="1">The sequence shown here is derived from an EMBL/GenBank/DDBJ whole genome shotgun (WGS) entry which is preliminary data.</text>
</comment>